<proteinExistence type="predicted"/>
<dbReference type="EMBL" id="JAFNEN010000063">
    <property type="protein sequence ID" value="KAG8196892.1"/>
    <property type="molecule type" value="Genomic_DNA"/>
</dbReference>
<evidence type="ECO:0000313" key="2">
    <source>
        <dbReference type="Proteomes" id="UP000827092"/>
    </source>
</evidence>
<gene>
    <name evidence="1" type="ORF">JTE90_027601</name>
</gene>
<protein>
    <submittedName>
        <fullName evidence="1">Uncharacterized protein</fullName>
    </submittedName>
</protein>
<keyword evidence="2" id="KW-1185">Reference proteome</keyword>
<comment type="caution">
    <text evidence="1">The sequence shown here is derived from an EMBL/GenBank/DDBJ whole genome shotgun (WGS) entry which is preliminary data.</text>
</comment>
<dbReference type="AlphaFoldDB" id="A0AAV6VM47"/>
<name>A0AAV6VM47_9ARAC</name>
<reference evidence="1 2" key="1">
    <citation type="journal article" date="2022" name="Nat. Ecol. Evol.">
        <title>A masculinizing supergene underlies an exaggerated male reproductive morph in a spider.</title>
        <authorList>
            <person name="Hendrickx F."/>
            <person name="De Corte Z."/>
            <person name="Sonet G."/>
            <person name="Van Belleghem S.M."/>
            <person name="Kostlbacher S."/>
            <person name="Vangestel C."/>
        </authorList>
    </citation>
    <scope>NUCLEOTIDE SEQUENCE [LARGE SCALE GENOMIC DNA]</scope>
    <source>
        <strain evidence="1">W744_W776</strain>
    </source>
</reference>
<accession>A0AAV6VM47</accession>
<evidence type="ECO:0000313" key="1">
    <source>
        <dbReference type="EMBL" id="KAG8196892.1"/>
    </source>
</evidence>
<organism evidence="1 2">
    <name type="scientific">Oedothorax gibbosus</name>
    <dbReference type="NCBI Taxonomy" id="931172"/>
    <lineage>
        <taxon>Eukaryota</taxon>
        <taxon>Metazoa</taxon>
        <taxon>Ecdysozoa</taxon>
        <taxon>Arthropoda</taxon>
        <taxon>Chelicerata</taxon>
        <taxon>Arachnida</taxon>
        <taxon>Araneae</taxon>
        <taxon>Araneomorphae</taxon>
        <taxon>Entelegynae</taxon>
        <taxon>Araneoidea</taxon>
        <taxon>Linyphiidae</taxon>
        <taxon>Erigoninae</taxon>
        <taxon>Oedothorax</taxon>
    </lineage>
</organism>
<sequence length="88" mass="10034">MVLPSITQFPPARCNEVIMENWFGEPNNCLVVGRPSAFRDFNHLGFFLALCFGVNLWQKIARKDENSHFKSVRGKCNISSLLQRNACC</sequence>
<dbReference type="Proteomes" id="UP000827092">
    <property type="component" value="Unassembled WGS sequence"/>
</dbReference>